<dbReference type="AlphaFoldDB" id="A0A6J4SBJ9"/>
<dbReference type="Pfam" id="PF10011">
    <property type="entry name" value="DUF2254"/>
    <property type="match status" value="1"/>
</dbReference>
<reference evidence="2" key="1">
    <citation type="submission" date="2020-02" db="EMBL/GenBank/DDBJ databases">
        <authorList>
            <person name="Meier V. D."/>
        </authorList>
    </citation>
    <scope>NUCLEOTIDE SEQUENCE</scope>
    <source>
        <strain evidence="2">AVDCRST_MAG13</strain>
    </source>
</reference>
<evidence type="ECO:0000313" key="2">
    <source>
        <dbReference type="EMBL" id="CAA9487545.1"/>
    </source>
</evidence>
<evidence type="ECO:0000256" key="1">
    <source>
        <dbReference type="SAM" id="Phobius"/>
    </source>
</evidence>
<keyword evidence="1" id="KW-0812">Transmembrane</keyword>
<feature type="transmembrane region" description="Helical" evidence="1">
    <location>
        <begin position="100"/>
        <end position="118"/>
    </location>
</feature>
<keyword evidence="1" id="KW-1133">Transmembrane helix</keyword>
<name>A0A6J4SBJ9_9ACTN</name>
<protein>
    <recommendedName>
        <fullName evidence="3">DUF2254 domain-containing protein</fullName>
    </recommendedName>
</protein>
<proteinExistence type="predicted"/>
<keyword evidence="1" id="KW-0472">Membrane</keyword>
<organism evidence="2">
    <name type="scientific">uncultured Solirubrobacteraceae bacterium</name>
    <dbReference type="NCBI Taxonomy" id="1162706"/>
    <lineage>
        <taxon>Bacteria</taxon>
        <taxon>Bacillati</taxon>
        <taxon>Actinomycetota</taxon>
        <taxon>Thermoleophilia</taxon>
        <taxon>Solirubrobacterales</taxon>
        <taxon>Solirubrobacteraceae</taxon>
        <taxon>environmental samples</taxon>
    </lineage>
</organism>
<dbReference type="EMBL" id="CADCVO010000243">
    <property type="protein sequence ID" value="CAA9487545.1"/>
    <property type="molecule type" value="Genomic_DNA"/>
</dbReference>
<gene>
    <name evidence="2" type="ORF">AVDCRST_MAG13-1550</name>
</gene>
<dbReference type="InterPro" id="IPR018723">
    <property type="entry name" value="DUF2254_membrane"/>
</dbReference>
<sequence length="421" mass="45319">MRAPRLDRTRYRQSLVALPSVYLAGAVLLGLLTPEIDAARETGSGDIDTARDVLGATATGMIAFTGFVLSGVLVVVQFAAGQFSPRLVLWFRRDVLTKHAIGTFLAAFVFSLVALRRLDEPGARISPDVTVGVALLLLIGSCVLFLALLQRVTDRLRPRTLFGAITREGVRAARQTYPAALGEDHAADRSSWVTTEPRRVLHRGRPGVVTSFDRDALLAAAERAGAVVELVLAVGEYAGPRHELLRVHGGALDGVDGLARHVVLASERTIEQDPAFALRIVVDTAIRALSPAVNDPTTAVHALDTIEVLVTELAGRDLDASLARDRAGAVRLVWHSPGWEDVLDLAFDEIRAYGAGSVQVARRLRAVLEDLLLTTPQPRHAALREQLARLDAAVRTSFPEGSPELALAQVADRMGLGLARR</sequence>
<accession>A0A6J4SBJ9</accession>
<feature type="transmembrane region" description="Helical" evidence="1">
    <location>
        <begin position="54"/>
        <end position="79"/>
    </location>
</feature>
<feature type="transmembrane region" description="Helical" evidence="1">
    <location>
        <begin position="130"/>
        <end position="149"/>
    </location>
</feature>
<evidence type="ECO:0008006" key="3">
    <source>
        <dbReference type="Google" id="ProtNLM"/>
    </source>
</evidence>